<evidence type="ECO:0000256" key="7">
    <source>
        <dbReference type="SAM" id="Phobius"/>
    </source>
</evidence>
<gene>
    <name evidence="8" type="ORF">CICLE_v10013532mg</name>
</gene>
<dbReference type="GO" id="GO:0016020">
    <property type="term" value="C:membrane"/>
    <property type="evidence" value="ECO:0007669"/>
    <property type="project" value="UniProtKB-SubCell"/>
</dbReference>
<dbReference type="KEGG" id="cic:CICLE_v10013532mg"/>
<evidence type="ECO:0000256" key="6">
    <source>
        <dbReference type="ARBA" id="ARBA00023136"/>
    </source>
</evidence>
<dbReference type="EMBL" id="KI536861">
    <property type="protein sequence ID" value="ESR43479.1"/>
    <property type="molecule type" value="Genomic_DNA"/>
</dbReference>
<keyword evidence="3" id="KW-0813">Transport</keyword>
<keyword evidence="6 7" id="KW-0472">Membrane</keyword>
<evidence type="ECO:0000313" key="9">
    <source>
        <dbReference type="Proteomes" id="UP000030687"/>
    </source>
</evidence>
<feature type="transmembrane region" description="Helical" evidence="7">
    <location>
        <begin position="186"/>
        <end position="209"/>
    </location>
</feature>
<dbReference type="OMA" id="CTIAWAL"/>
<evidence type="ECO:0000313" key="8">
    <source>
        <dbReference type="EMBL" id="ESR43479.1"/>
    </source>
</evidence>
<reference evidence="8 9" key="1">
    <citation type="submission" date="2013-10" db="EMBL/GenBank/DDBJ databases">
        <authorList>
            <consortium name="International Citrus Genome Consortium"/>
            <person name="Jenkins J."/>
            <person name="Schmutz J."/>
            <person name="Prochnik S."/>
            <person name="Rokhsar D."/>
            <person name="Gmitter F."/>
            <person name="Ollitrault P."/>
            <person name="Machado M."/>
            <person name="Talon M."/>
            <person name="Wincker P."/>
            <person name="Jaillon O."/>
            <person name="Morgante M."/>
        </authorList>
    </citation>
    <scope>NUCLEOTIDE SEQUENCE</scope>
    <source>
        <strain evidence="9">cv. Clemenules</strain>
    </source>
</reference>
<feature type="transmembrane region" description="Helical" evidence="7">
    <location>
        <begin position="103"/>
        <end position="123"/>
    </location>
</feature>
<name>V4UUX5_CITCL</name>
<keyword evidence="5 7" id="KW-1133">Transmembrane helix</keyword>
<dbReference type="SUPFAM" id="SSF103481">
    <property type="entry name" value="Multidrug resistance efflux transporter EmrE"/>
    <property type="match status" value="1"/>
</dbReference>
<keyword evidence="9" id="KW-1185">Reference proteome</keyword>
<feature type="transmembrane region" description="Helical" evidence="7">
    <location>
        <begin position="78"/>
        <end position="97"/>
    </location>
</feature>
<feature type="transmembrane region" description="Helical" evidence="7">
    <location>
        <begin position="249"/>
        <end position="269"/>
    </location>
</feature>
<dbReference type="InterPro" id="IPR009262">
    <property type="entry name" value="SLC35_F1/F2/F6"/>
</dbReference>
<dbReference type="InterPro" id="IPR037185">
    <property type="entry name" value="EmrE-like"/>
</dbReference>
<dbReference type="Proteomes" id="UP000030687">
    <property type="component" value="Unassembled WGS sequence"/>
</dbReference>
<evidence type="ECO:0000256" key="1">
    <source>
        <dbReference type="ARBA" id="ARBA00004141"/>
    </source>
</evidence>
<dbReference type="GO" id="GO:0022857">
    <property type="term" value="F:transmembrane transporter activity"/>
    <property type="evidence" value="ECO:0007669"/>
    <property type="project" value="InterPro"/>
</dbReference>
<feature type="transmembrane region" description="Helical" evidence="7">
    <location>
        <begin position="135"/>
        <end position="153"/>
    </location>
</feature>
<evidence type="ECO:0000256" key="2">
    <source>
        <dbReference type="ARBA" id="ARBA00007863"/>
    </source>
</evidence>
<dbReference type="PANTHER" id="PTHR14233">
    <property type="entry name" value="DUF914-RELATED"/>
    <property type="match status" value="1"/>
</dbReference>
<dbReference type="PANTHER" id="PTHR14233:SF18">
    <property type="entry name" value="OS05G0444300 PROTEIN"/>
    <property type="match status" value="1"/>
</dbReference>
<sequence>MNCNAINSWWRGHVTLRTLHLLSIGQLASLTFAATNFTSSFIANLGVDAPVTQSAFSYFTLALVYGGILLYRRQRLQVSWYWYLLLGFVDLQGNFLANKAYQFTSITSVTLLDGCTIAWALILTRLLLGTRYSPLKLFGAGICMLGLGLLLLSDAEVVGGGGGGVSRPILGDILVIEYFVKKNDRVEVVCMIGVYGLLVSSIQLSMLELKSLELVKWSTDIILGFVGYAVSCFMFYTLATFVLKLGGAAMFNLSLLTADIWAVVFRIFFYQEQVDWLYFLAFAIVVFGLIIYSTNLTFYSLLLVEL</sequence>
<proteinExistence type="inferred from homology"/>
<comment type="subcellular location">
    <subcellularLocation>
        <location evidence="1">Membrane</location>
        <topology evidence="1">Multi-pass membrane protein</topology>
    </subcellularLocation>
</comment>
<dbReference type="InParanoid" id="V4UUX5"/>
<feature type="transmembrane region" description="Helical" evidence="7">
    <location>
        <begin position="21"/>
        <end position="43"/>
    </location>
</feature>
<evidence type="ECO:0000256" key="5">
    <source>
        <dbReference type="ARBA" id="ARBA00022989"/>
    </source>
</evidence>
<dbReference type="InterPro" id="IPR052221">
    <property type="entry name" value="SLC35F_Transporter"/>
</dbReference>
<dbReference type="Pfam" id="PF06027">
    <property type="entry name" value="SLC35F"/>
    <property type="match status" value="1"/>
</dbReference>
<dbReference type="eggNOG" id="KOG2766">
    <property type="taxonomic scope" value="Eukaryota"/>
</dbReference>
<dbReference type="Gramene" id="ESR43479">
    <property type="protein sequence ID" value="ESR43479"/>
    <property type="gene ID" value="CICLE_v10013532mg"/>
</dbReference>
<keyword evidence="4 7" id="KW-0812">Transmembrane</keyword>
<organism evidence="8 9">
    <name type="scientific">Citrus clementina</name>
    <name type="common">Clementine</name>
    <name type="synonym">Citrus deliciosa x Citrus sinensis</name>
    <dbReference type="NCBI Taxonomy" id="85681"/>
    <lineage>
        <taxon>Eukaryota</taxon>
        <taxon>Viridiplantae</taxon>
        <taxon>Streptophyta</taxon>
        <taxon>Embryophyta</taxon>
        <taxon>Tracheophyta</taxon>
        <taxon>Spermatophyta</taxon>
        <taxon>Magnoliopsida</taxon>
        <taxon>eudicotyledons</taxon>
        <taxon>Gunneridae</taxon>
        <taxon>Pentapetalae</taxon>
        <taxon>rosids</taxon>
        <taxon>malvids</taxon>
        <taxon>Sapindales</taxon>
        <taxon>Rutaceae</taxon>
        <taxon>Aurantioideae</taxon>
        <taxon>Citrus</taxon>
    </lineage>
</organism>
<protein>
    <recommendedName>
        <fullName evidence="10">EamA domain-containing protein</fullName>
    </recommendedName>
</protein>
<evidence type="ECO:0000256" key="4">
    <source>
        <dbReference type="ARBA" id="ARBA00022692"/>
    </source>
</evidence>
<feature type="transmembrane region" description="Helical" evidence="7">
    <location>
        <begin position="276"/>
        <end position="302"/>
    </location>
</feature>
<evidence type="ECO:0000256" key="3">
    <source>
        <dbReference type="ARBA" id="ARBA00022448"/>
    </source>
</evidence>
<feature type="transmembrane region" description="Helical" evidence="7">
    <location>
        <begin position="221"/>
        <end position="243"/>
    </location>
</feature>
<comment type="similarity">
    <text evidence="2">Belongs to the SLC35F solute transporter family.</text>
</comment>
<dbReference type="AlphaFoldDB" id="V4UUX5"/>
<feature type="transmembrane region" description="Helical" evidence="7">
    <location>
        <begin position="55"/>
        <end position="71"/>
    </location>
</feature>
<accession>V4UUX5</accession>
<evidence type="ECO:0008006" key="10">
    <source>
        <dbReference type="Google" id="ProtNLM"/>
    </source>
</evidence>